<organism evidence="4 5">
    <name type="scientific">Falsarthrobacter nasiphocae</name>
    <dbReference type="NCBI Taxonomy" id="189863"/>
    <lineage>
        <taxon>Bacteria</taxon>
        <taxon>Bacillati</taxon>
        <taxon>Actinomycetota</taxon>
        <taxon>Actinomycetes</taxon>
        <taxon>Micrococcales</taxon>
        <taxon>Micrococcaceae</taxon>
        <taxon>Falsarthrobacter</taxon>
    </lineage>
</organism>
<dbReference type="PANTHER" id="PTHR38041:SF1">
    <property type="entry name" value="CHORISMATE MUTASE"/>
    <property type="match status" value="1"/>
</dbReference>
<dbReference type="Proteomes" id="UP001247307">
    <property type="component" value="Unassembled WGS sequence"/>
</dbReference>
<dbReference type="PROSITE" id="PS51168">
    <property type="entry name" value="CHORISMATE_MUT_2"/>
    <property type="match status" value="1"/>
</dbReference>
<dbReference type="GO" id="GO:0004106">
    <property type="term" value="F:chorismate mutase activity"/>
    <property type="evidence" value="ECO:0007669"/>
    <property type="project" value="UniProtKB-EC"/>
</dbReference>
<dbReference type="NCBIfam" id="TIGR01795">
    <property type="entry name" value="CM_mono_cladeE"/>
    <property type="match status" value="1"/>
</dbReference>
<dbReference type="RefSeq" id="WP_309849216.1">
    <property type="nucleotide sequence ID" value="NZ_BAAAIU010000024.1"/>
</dbReference>
<dbReference type="InterPro" id="IPR002701">
    <property type="entry name" value="CM_II_prokaryot"/>
</dbReference>
<dbReference type="Gene3D" id="1.20.59.10">
    <property type="entry name" value="Chorismate mutase"/>
    <property type="match status" value="1"/>
</dbReference>
<feature type="domain" description="Chorismate mutase" evidence="3">
    <location>
        <begin position="21"/>
        <end position="112"/>
    </location>
</feature>
<keyword evidence="5" id="KW-1185">Reference proteome</keyword>
<reference evidence="4" key="1">
    <citation type="submission" date="2023-07" db="EMBL/GenBank/DDBJ databases">
        <title>Sequencing the genomes of 1000 actinobacteria strains.</title>
        <authorList>
            <person name="Klenk H.-P."/>
        </authorList>
    </citation>
    <scope>NUCLEOTIDE SEQUENCE</scope>
    <source>
        <strain evidence="4">DSM 13988</strain>
    </source>
</reference>
<accession>A0AAE4C7G7</accession>
<dbReference type="Pfam" id="PF01817">
    <property type="entry name" value="CM_2"/>
    <property type="match status" value="1"/>
</dbReference>
<keyword evidence="1 4" id="KW-0413">Isomerase</keyword>
<dbReference type="SUPFAM" id="SSF48600">
    <property type="entry name" value="Chorismate mutase II"/>
    <property type="match status" value="1"/>
</dbReference>
<dbReference type="InterPro" id="IPR051331">
    <property type="entry name" value="Chorismate_mutase-related"/>
</dbReference>
<dbReference type="InterPro" id="IPR036979">
    <property type="entry name" value="CM_dom_sf"/>
</dbReference>
<dbReference type="EC" id="5.4.99.5" evidence="4"/>
<evidence type="ECO:0000256" key="1">
    <source>
        <dbReference type="ARBA" id="ARBA00023235"/>
    </source>
</evidence>
<dbReference type="PANTHER" id="PTHR38041">
    <property type="entry name" value="CHORISMATE MUTASE"/>
    <property type="match status" value="1"/>
</dbReference>
<evidence type="ECO:0000313" key="5">
    <source>
        <dbReference type="Proteomes" id="UP001247307"/>
    </source>
</evidence>
<feature type="region of interest" description="Disordered" evidence="2">
    <location>
        <begin position="115"/>
        <end position="135"/>
    </location>
</feature>
<sequence length="135" mass="14558">MENSGQSFDPHASSLSGTAQPEVLEELYRVRSSIDNIDAALIHLLAERFKATQRVGVLKATHSLPPADPGREAAQISRLRALARDAQLDPVFAEKFLAFIIDEVIRHHEAISENIKAGGDGSPVSGEDAGDETDD</sequence>
<dbReference type="GO" id="GO:0009697">
    <property type="term" value="P:salicylic acid biosynthetic process"/>
    <property type="evidence" value="ECO:0007669"/>
    <property type="project" value="TreeGrafter"/>
</dbReference>
<evidence type="ECO:0000256" key="2">
    <source>
        <dbReference type="SAM" id="MobiDB-lite"/>
    </source>
</evidence>
<dbReference type="NCBIfam" id="NF006691">
    <property type="entry name" value="PRK09239.1"/>
    <property type="match status" value="1"/>
</dbReference>
<evidence type="ECO:0000313" key="4">
    <source>
        <dbReference type="EMBL" id="MDR6891430.1"/>
    </source>
</evidence>
<dbReference type="GO" id="GO:0046417">
    <property type="term" value="P:chorismate metabolic process"/>
    <property type="evidence" value="ECO:0007669"/>
    <property type="project" value="InterPro"/>
</dbReference>
<dbReference type="InterPro" id="IPR010951">
    <property type="entry name" value="CM_bact"/>
</dbReference>
<dbReference type="SMART" id="SM00830">
    <property type="entry name" value="CM_2"/>
    <property type="match status" value="1"/>
</dbReference>
<comment type="caution">
    <text evidence="4">The sequence shown here is derived from an EMBL/GenBank/DDBJ whole genome shotgun (WGS) entry which is preliminary data.</text>
</comment>
<dbReference type="InterPro" id="IPR036263">
    <property type="entry name" value="Chorismate_II_sf"/>
</dbReference>
<dbReference type="AlphaFoldDB" id="A0AAE4C7G7"/>
<protein>
    <submittedName>
        <fullName evidence="4">Chorismate mutase</fullName>
        <ecNumber evidence="4">5.4.99.5</ecNumber>
    </submittedName>
</protein>
<proteinExistence type="predicted"/>
<name>A0AAE4C7G7_9MICC</name>
<gene>
    <name evidence="4" type="ORF">J2S35_000370</name>
</gene>
<evidence type="ECO:0000259" key="3">
    <source>
        <dbReference type="PROSITE" id="PS51168"/>
    </source>
</evidence>
<dbReference type="EMBL" id="JAVDUI010000001">
    <property type="protein sequence ID" value="MDR6891430.1"/>
    <property type="molecule type" value="Genomic_DNA"/>
</dbReference>